<accession>A0AA38BTA3</accession>
<evidence type="ECO:0000313" key="2">
    <source>
        <dbReference type="Proteomes" id="UP000824469"/>
    </source>
</evidence>
<keyword evidence="2" id="KW-1185">Reference proteome</keyword>
<dbReference type="AlphaFoldDB" id="A0AA38BTA3"/>
<feature type="non-terminal residue" evidence="1">
    <location>
        <position position="75"/>
    </location>
</feature>
<comment type="caution">
    <text evidence="1">The sequence shown here is derived from an EMBL/GenBank/DDBJ whole genome shotgun (WGS) entry which is preliminary data.</text>
</comment>
<name>A0AA38BTA3_TAXCH</name>
<gene>
    <name evidence="1" type="ORF">KI387_033548</name>
</gene>
<organism evidence="1 2">
    <name type="scientific">Taxus chinensis</name>
    <name type="common">Chinese yew</name>
    <name type="synonym">Taxus wallichiana var. chinensis</name>
    <dbReference type="NCBI Taxonomy" id="29808"/>
    <lineage>
        <taxon>Eukaryota</taxon>
        <taxon>Viridiplantae</taxon>
        <taxon>Streptophyta</taxon>
        <taxon>Embryophyta</taxon>
        <taxon>Tracheophyta</taxon>
        <taxon>Spermatophyta</taxon>
        <taxon>Pinopsida</taxon>
        <taxon>Pinidae</taxon>
        <taxon>Conifers II</taxon>
        <taxon>Cupressales</taxon>
        <taxon>Taxaceae</taxon>
        <taxon>Taxus</taxon>
    </lineage>
</organism>
<evidence type="ECO:0000313" key="1">
    <source>
        <dbReference type="EMBL" id="KAH9289431.1"/>
    </source>
</evidence>
<dbReference type="Proteomes" id="UP000824469">
    <property type="component" value="Unassembled WGS sequence"/>
</dbReference>
<proteinExistence type="predicted"/>
<protein>
    <submittedName>
        <fullName evidence="1">Uncharacterized protein</fullName>
    </submittedName>
</protein>
<sequence length="75" mass="8695">SIRALLSEEDAHLIQVTQLVKEEEQPDPSPIGEDKLGEIKSQFGQLNEERIIEYFLVSFERPDLIDEPMMEDDHI</sequence>
<dbReference type="EMBL" id="JAHRHJ020003813">
    <property type="protein sequence ID" value="KAH9289431.1"/>
    <property type="molecule type" value="Genomic_DNA"/>
</dbReference>
<reference evidence="1 2" key="1">
    <citation type="journal article" date="2021" name="Nat. Plants">
        <title>The Taxus genome provides insights into paclitaxel biosynthesis.</title>
        <authorList>
            <person name="Xiong X."/>
            <person name="Gou J."/>
            <person name="Liao Q."/>
            <person name="Li Y."/>
            <person name="Zhou Q."/>
            <person name="Bi G."/>
            <person name="Li C."/>
            <person name="Du R."/>
            <person name="Wang X."/>
            <person name="Sun T."/>
            <person name="Guo L."/>
            <person name="Liang H."/>
            <person name="Lu P."/>
            <person name="Wu Y."/>
            <person name="Zhang Z."/>
            <person name="Ro D.K."/>
            <person name="Shang Y."/>
            <person name="Huang S."/>
            <person name="Yan J."/>
        </authorList>
    </citation>
    <scope>NUCLEOTIDE SEQUENCE [LARGE SCALE GENOMIC DNA]</scope>
    <source>
        <strain evidence="1">Ta-2019</strain>
    </source>
</reference>
<feature type="non-terminal residue" evidence="1">
    <location>
        <position position="1"/>
    </location>
</feature>